<feature type="domain" description="Rok N-terminal oligomerisation" evidence="3">
    <location>
        <begin position="5"/>
        <end position="42"/>
    </location>
</feature>
<accession>A0A7S8HEH0</accession>
<dbReference type="Proteomes" id="UP000593626">
    <property type="component" value="Chromosome"/>
</dbReference>
<evidence type="ECO:0000313" key="4">
    <source>
        <dbReference type="EMBL" id="QPC45728.1"/>
    </source>
</evidence>
<dbReference type="EMBL" id="CP049742">
    <property type="protein sequence ID" value="QPC45728.1"/>
    <property type="molecule type" value="Genomic_DNA"/>
</dbReference>
<gene>
    <name evidence="4" type="ORF">G8O30_01450</name>
</gene>
<evidence type="ECO:0000313" key="5">
    <source>
        <dbReference type="Proteomes" id="UP000593626"/>
    </source>
</evidence>
<feature type="coiled-coil region" evidence="1">
    <location>
        <begin position="8"/>
        <end position="35"/>
    </location>
</feature>
<dbReference type="InterPro" id="IPR056984">
    <property type="entry name" value="WH_Rok"/>
</dbReference>
<proteinExistence type="predicted"/>
<dbReference type="KEGG" id="mcui:G8O30_01450"/>
<evidence type="ECO:0000256" key="1">
    <source>
        <dbReference type="SAM" id="Coils"/>
    </source>
</evidence>
<name>A0A7S8HEH0_9BACI</name>
<evidence type="ECO:0000259" key="2">
    <source>
        <dbReference type="Pfam" id="PF23159"/>
    </source>
</evidence>
<organism evidence="4 5">
    <name type="scientific">Mangrovibacillus cuniculi</name>
    <dbReference type="NCBI Taxonomy" id="2593652"/>
    <lineage>
        <taxon>Bacteria</taxon>
        <taxon>Bacillati</taxon>
        <taxon>Bacillota</taxon>
        <taxon>Bacilli</taxon>
        <taxon>Bacillales</taxon>
        <taxon>Bacillaceae</taxon>
        <taxon>Mangrovibacillus</taxon>
    </lineage>
</organism>
<dbReference type="AlphaFoldDB" id="A0A7S8HEH0"/>
<sequence length="114" mass="13539">MTMLFTERDALLLRLKQLEDLEEKQLEQIQLEKEAILKRLGTDQTDIRMVQKFVEDLLQNNTSALSSKELKEAVSHKFGSKWTEDFPGFMKTIMSNNVRVVRPYRGHYYYHQDD</sequence>
<keyword evidence="5" id="KW-1185">Reference proteome</keyword>
<reference evidence="4 5" key="1">
    <citation type="submission" date="2019-07" db="EMBL/GenBank/DDBJ databases">
        <title>Genome sequence of 2 isolates from Red Sea Mangroves.</title>
        <authorList>
            <person name="Sefrji F."/>
            <person name="Michoud G."/>
            <person name="Merlino G."/>
            <person name="Daffonchio D."/>
        </authorList>
    </citation>
    <scope>NUCLEOTIDE SEQUENCE [LARGE SCALE GENOMIC DNA]</scope>
    <source>
        <strain evidence="4 5">R1DC41</strain>
    </source>
</reference>
<dbReference type="Pfam" id="PF26513">
    <property type="entry name" value="Rok_N"/>
    <property type="match status" value="1"/>
</dbReference>
<dbReference type="Pfam" id="PF23159">
    <property type="entry name" value="WHD_Rok"/>
    <property type="match status" value="1"/>
</dbReference>
<dbReference type="InterPro" id="IPR058971">
    <property type="entry name" value="Rok_N_oligomerisation"/>
</dbReference>
<evidence type="ECO:0000259" key="3">
    <source>
        <dbReference type="Pfam" id="PF26513"/>
    </source>
</evidence>
<protein>
    <submittedName>
        <fullName evidence="4">Uncharacterized protein</fullName>
    </submittedName>
</protein>
<keyword evidence="1" id="KW-0175">Coiled coil</keyword>
<feature type="domain" description="Repressor Rok winged helix" evidence="2">
    <location>
        <begin position="56"/>
        <end position="108"/>
    </location>
</feature>